<dbReference type="InterPro" id="IPR005471">
    <property type="entry name" value="Tscrpt_reg_IclR_N"/>
</dbReference>
<reference evidence="6 7" key="1">
    <citation type="journal article" date="2019" name="Emerg. Microbes Infect.">
        <title>Comprehensive subspecies identification of 175 nontuberculous mycobacteria species based on 7547 genomic profiles.</title>
        <authorList>
            <person name="Matsumoto Y."/>
            <person name="Kinjo T."/>
            <person name="Motooka D."/>
            <person name="Nabeya D."/>
            <person name="Jung N."/>
            <person name="Uechi K."/>
            <person name="Horii T."/>
            <person name="Iida T."/>
            <person name="Fujita J."/>
            <person name="Nakamura S."/>
        </authorList>
    </citation>
    <scope>NUCLEOTIDE SEQUENCE [LARGE SCALE GENOMIC DNA]</scope>
    <source>
        <strain evidence="6 7">JCM 6377</strain>
    </source>
</reference>
<comment type="caution">
    <text evidence="6">The sequence shown here is derived from an EMBL/GenBank/DDBJ whole genome shotgun (WGS) entry which is preliminary data.</text>
</comment>
<evidence type="ECO:0000256" key="1">
    <source>
        <dbReference type="ARBA" id="ARBA00023015"/>
    </source>
</evidence>
<dbReference type="PROSITE" id="PS51078">
    <property type="entry name" value="ICLR_ED"/>
    <property type="match status" value="1"/>
</dbReference>
<dbReference type="InterPro" id="IPR029016">
    <property type="entry name" value="GAF-like_dom_sf"/>
</dbReference>
<dbReference type="InterPro" id="IPR014757">
    <property type="entry name" value="Tscrpt_reg_IclR_C"/>
</dbReference>
<evidence type="ECO:0008006" key="8">
    <source>
        <dbReference type="Google" id="ProtNLM"/>
    </source>
</evidence>
<keyword evidence="1" id="KW-0805">Transcription regulation</keyword>
<sequence>MAQPVGLRLVEKAVEVLDLLGQERKLTIAQLSEKTGEPRSSLYRLLGSLEKLEFVESAGSRGTYRLGVHALRLGAAMMAGLDERERALPVMNRIRDETGLTVYLLVRRGDHAVCVERIEGERVASLALQLGGSLPLHTGAAPRALLAFAPQEEWQRYVSAGPLVRLTPSTPSTRQRLFDVLSRERAEGVTTSDGDVTVGIAALGAPVFDFRGEVIAALSVSGLRDDLLGKAKSHLQQLVRNGAAEISASLGYTPDRAG</sequence>
<feature type="domain" description="HTH iclR-type" evidence="4">
    <location>
        <begin position="7"/>
        <end position="68"/>
    </location>
</feature>
<accession>A0A7I9W4U1</accession>
<dbReference type="Gene3D" id="1.10.10.10">
    <property type="entry name" value="Winged helix-like DNA-binding domain superfamily/Winged helix DNA-binding domain"/>
    <property type="match status" value="1"/>
</dbReference>
<dbReference type="SUPFAM" id="SSF46785">
    <property type="entry name" value="Winged helix' DNA-binding domain"/>
    <property type="match status" value="1"/>
</dbReference>
<dbReference type="GO" id="GO:0003700">
    <property type="term" value="F:DNA-binding transcription factor activity"/>
    <property type="evidence" value="ECO:0007669"/>
    <property type="project" value="TreeGrafter"/>
</dbReference>
<dbReference type="Pfam" id="PF01614">
    <property type="entry name" value="IclR_C"/>
    <property type="match status" value="1"/>
</dbReference>
<evidence type="ECO:0000313" key="7">
    <source>
        <dbReference type="Proteomes" id="UP000465302"/>
    </source>
</evidence>
<dbReference type="RefSeq" id="WP_163700921.1">
    <property type="nucleotide sequence ID" value="NZ_BLKS01000001.1"/>
</dbReference>
<protein>
    <recommendedName>
        <fullName evidence="8">IclR family transcriptional regulator</fullName>
    </recommendedName>
</protein>
<dbReference type="SMART" id="SM00346">
    <property type="entry name" value="HTH_ICLR"/>
    <property type="match status" value="1"/>
</dbReference>
<feature type="domain" description="IclR-ED" evidence="5">
    <location>
        <begin position="69"/>
        <end position="252"/>
    </location>
</feature>
<dbReference type="SUPFAM" id="SSF55781">
    <property type="entry name" value="GAF domain-like"/>
    <property type="match status" value="1"/>
</dbReference>
<keyword evidence="2" id="KW-0238">DNA-binding</keyword>
<dbReference type="Gene3D" id="3.30.450.40">
    <property type="match status" value="1"/>
</dbReference>
<dbReference type="GO" id="GO:0045892">
    <property type="term" value="P:negative regulation of DNA-templated transcription"/>
    <property type="evidence" value="ECO:0007669"/>
    <property type="project" value="TreeGrafter"/>
</dbReference>
<evidence type="ECO:0000259" key="5">
    <source>
        <dbReference type="PROSITE" id="PS51078"/>
    </source>
</evidence>
<dbReference type="PANTHER" id="PTHR30136:SF24">
    <property type="entry name" value="HTH-TYPE TRANSCRIPTIONAL REPRESSOR ALLR"/>
    <property type="match status" value="1"/>
</dbReference>
<dbReference type="PROSITE" id="PS51077">
    <property type="entry name" value="HTH_ICLR"/>
    <property type="match status" value="1"/>
</dbReference>
<dbReference type="Proteomes" id="UP000465302">
    <property type="component" value="Unassembled WGS sequence"/>
</dbReference>
<dbReference type="AlphaFoldDB" id="A0A7I9W4U1"/>
<gene>
    <name evidence="6" type="ORF">MAGR_41040</name>
</gene>
<dbReference type="InterPro" id="IPR036388">
    <property type="entry name" value="WH-like_DNA-bd_sf"/>
</dbReference>
<dbReference type="PANTHER" id="PTHR30136">
    <property type="entry name" value="HELIX-TURN-HELIX TRANSCRIPTIONAL REGULATOR, ICLR FAMILY"/>
    <property type="match status" value="1"/>
</dbReference>
<dbReference type="InterPro" id="IPR050707">
    <property type="entry name" value="HTH_MetabolicPath_Reg"/>
</dbReference>
<dbReference type="Pfam" id="PF09339">
    <property type="entry name" value="HTH_IclR"/>
    <property type="match status" value="1"/>
</dbReference>
<evidence type="ECO:0000256" key="3">
    <source>
        <dbReference type="ARBA" id="ARBA00023163"/>
    </source>
</evidence>
<evidence type="ECO:0000313" key="6">
    <source>
        <dbReference type="EMBL" id="GFG52663.1"/>
    </source>
</evidence>
<dbReference type="EMBL" id="BLKS01000001">
    <property type="protein sequence ID" value="GFG52663.1"/>
    <property type="molecule type" value="Genomic_DNA"/>
</dbReference>
<evidence type="ECO:0000256" key="2">
    <source>
        <dbReference type="ARBA" id="ARBA00023125"/>
    </source>
</evidence>
<evidence type="ECO:0000259" key="4">
    <source>
        <dbReference type="PROSITE" id="PS51077"/>
    </source>
</evidence>
<proteinExistence type="predicted"/>
<organism evidence="6 7">
    <name type="scientific">Mycolicibacterium agri</name>
    <name type="common">Mycobacterium agri</name>
    <dbReference type="NCBI Taxonomy" id="36811"/>
    <lineage>
        <taxon>Bacteria</taxon>
        <taxon>Bacillati</taxon>
        <taxon>Actinomycetota</taxon>
        <taxon>Actinomycetes</taxon>
        <taxon>Mycobacteriales</taxon>
        <taxon>Mycobacteriaceae</taxon>
        <taxon>Mycolicibacterium</taxon>
    </lineage>
</organism>
<keyword evidence="3" id="KW-0804">Transcription</keyword>
<name>A0A7I9W4U1_MYCAG</name>
<dbReference type="InterPro" id="IPR036390">
    <property type="entry name" value="WH_DNA-bd_sf"/>
</dbReference>
<dbReference type="GO" id="GO:0003677">
    <property type="term" value="F:DNA binding"/>
    <property type="evidence" value="ECO:0007669"/>
    <property type="project" value="UniProtKB-KW"/>
</dbReference>